<sequence>MRFLPLPLLSLLSAALGSPTGDALVAKAAIEVAEILRRASPDNPSGSYAPATVDCPSDRPTIRAGGTLSQSEQDWLQTRRSKTVDPMIEFLRNCNLTDFDAPGYITSNSQNFSVVPNIGIAVSGGGYRALMNGAGFIAAADSRVPGSTDAGGIGGLLQSSTYLAGLSGGGWLVGSIFANNFSTVVQLRDGYQDSALWQFSNSIFQGPKRRGISIVNTVEYWDDIKDQVDDKRDAGYDASITDYWGRALSVQLINDTDGGPAYTFSSIADFPGFADADTPMPILIADERRPNTQIISLNSTVYEFNPWEMGSYDPTVFGFAPLRYVGSNFSAGSIPDDGHCVRGFDSYSFVMGTSSSLFNSFLLQNLSDTSIPSVVVDALEAILTDLGNDDNDIAAWTPNPFFHFANDSNASADDEQLTLVDGGSDLQNIPLHPLIQPVRGLDVIFAVDSSADTLYHWPNATALRATYERSLNSIANGTAFPRVPDAETFINLGLNQRPSFFGCDASEFANASHVPPLVVYLANTPYTALSNVSTFDPSYTDEERNAIIRNGYNVATMGNGTASDAEWPACVACAVLSRSVARTGTDAGATCARCFDRYCWNGTTDSTPVSSYEPTPILSLDAQSLGASIYGGGGAAAGLAYGVFGLAAAFLAL</sequence>
<accession>A0ACB9ZGE7</accession>
<dbReference type="Proteomes" id="UP001497700">
    <property type="component" value="Unassembled WGS sequence"/>
</dbReference>
<evidence type="ECO:0000313" key="1">
    <source>
        <dbReference type="EMBL" id="KAI4870254.1"/>
    </source>
</evidence>
<dbReference type="EMBL" id="MU393425">
    <property type="protein sequence ID" value="KAI4870254.1"/>
    <property type="molecule type" value="Genomic_DNA"/>
</dbReference>
<reference evidence="1 2" key="1">
    <citation type="journal article" date="2022" name="New Phytol.">
        <title>Ecological generalism drives hyperdiversity of secondary metabolite gene clusters in xylarialean endophytes.</title>
        <authorList>
            <person name="Franco M.E.E."/>
            <person name="Wisecaver J.H."/>
            <person name="Arnold A.E."/>
            <person name="Ju Y.M."/>
            <person name="Slot J.C."/>
            <person name="Ahrendt S."/>
            <person name="Moore L.P."/>
            <person name="Eastman K.E."/>
            <person name="Scott K."/>
            <person name="Konkel Z."/>
            <person name="Mondo S.J."/>
            <person name="Kuo A."/>
            <person name="Hayes R.D."/>
            <person name="Haridas S."/>
            <person name="Andreopoulos B."/>
            <person name="Riley R."/>
            <person name="LaButti K."/>
            <person name="Pangilinan J."/>
            <person name="Lipzen A."/>
            <person name="Amirebrahimi M."/>
            <person name="Yan J."/>
            <person name="Adam C."/>
            <person name="Keymanesh K."/>
            <person name="Ng V."/>
            <person name="Louie K."/>
            <person name="Northen T."/>
            <person name="Drula E."/>
            <person name="Henrissat B."/>
            <person name="Hsieh H.M."/>
            <person name="Youens-Clark K."/>
            <person name="Lutzoni F."/>
            <person name="Miadlikowska J."/>
            <person name="Eastwood D.C."/>
            <person name="Hamelin R.C."/>
            <person name="Grigoriev I.V."/>
            <person name="U'Ren J.M."/>
        </authorList>
    </citation>
    <scope>NUCLEOTIDE SEQUENCE [LARGE SCALE GENOMIC DNA]</scope>
    <source>
        <strain evidence="1 2">CBS 119005</strain>
    </source>
</reference>
<evidence type="ECO:0000313" key="2">
    <source>
        <dbReference type="Proteomes" id="UP001497700"/>
    </source>
</evidence>
<organism evidence="1 2">
    <name type="scientific">Hypoxylon rubiginosum</name>
    <dbReference type="NCBI Taxonomy" id="110542"/>
    <lineage>
        <taxon>Eukaryota</taxon>
        <taxon>Fungi</taxon>
        <taxon>Dikarya</taxon>
        <taxon>Ascomycota</taxon>
        <taxon>Pezizomycotina</taxon>
        <taxon>Sordariomycetes</taxon>
        <taxon>Xylariomycetidae</taxon>
        <taxon>Xylariales</taxon>
        <taxon>Hypoxylaceae</taxon>
        <taxon>Hypoxylon</taxon>
    </lineage>
</organism>
<gene>
    <name evidence="1" type="ORF">F4820DRAFT_404447</name>
</gene>
<comment type="caution">
    <text evidence="1">The sequence shown here is derived from an EMBL/GenBank/DDBJ whole genome shotgun (WGS) entry which is preliminary data.</text>
</comment>
<keyword evidence="2" id="KW-1185">Reference proteome</keyword>
<name>A0ACB9ZGE7_9PEZI</name>
<proteinExistence type="predicted"/>
<protein>
    <submittedName>
        <fullName evidence="1">Lysophospholipase catalytic domain-containing protein</fullName>
    </submittedName>
</protein>